<dbReference type="GO" id="GO:0046872">
    <property type="term" value="F:metal ion binding"/>
    <property type="evidence" value="ECO:0007669"/>
    <property type="project" value="UniProtKB-KW"/>
</dbReference>
<dbReference type="InterPro" id="IPR023214">
    <property type="entry name" value="HAD_sf"/>
</dbReference>
<dbReference type="NCBIfam" id="TIGR01490">
    <property type="entry name" value="HAD-SF-IB-hyp1"/>
    <property type="match status" value="1"/>
</dbReference>
<gene>
    <name evidence="5" type="ORF">NCTC13028_00031</name>
</gene>
<keyword evidence="3 5" id="KW-0378">Hydrolase</keyword>
<name>A0A2X2W0N2_CLOCO</name>
<dbReference type="RefSeq" id="WP_111921014.1">
    <property type="nucleotide sequence ID" value="NZ_UAWC01000001.1"/>
</dbReference>
<dbReference type="Gene3D" id="1.20.1440.100">
    <property type="entry name" value="SG protein - dephosphorylation function"/>
    <property type="match status" value="1"/>
</dbReference>
<protein>
    <submittedName>
        <fullName evidence="5">Phosphoserine phosphatase</fullName>
        <ecNumber evidence="5">3.1.3.3</ecNumber>
    </submittedName>
</protein>
<comment type="similarity">
    <text evidence="1">Belongs to the HAD-like hydrolase superfamily. SerB family.</text>
</comment>
<evidence type="ECO:0000256" key="1">
    <source>
        <dbReference type="ARBA" id="ARBA00009184"/>
    </source>
</evidence>
<dbReference type="PANTHER" id="PTHR43344:SF13">
    <property type="entry name" value="PHOSPHATASE RV3661-RELATED"/>
    <property type="match status" value="1"/>
</dbReference>
<evidence type="ECO:0000256" key="4">
    <source>
        <dbReference type="ARBA" id="ARBA00022842"/>
    </source>
</evidence>
<dbReference type="PANTHER" id="PTHR43344">
    <property type="entry name" value="PHOSPHOSERINE PHOSPHATASE"/>
    <property type="match status" value="1"/>
</dbReference>
<dbReference type="InterPro" id="IPR036412">
    <property type="entry name" value="HAD-like_sf"/>
</dbReference>
<evidence type="ECO:0000256" key="2">
    <source>
        <dbReference type="ARBA" id="ARBA00022723"/>
    </source>
</evidence>
<evidence type="ECO:0000313" key="5">
    <source>
        <dbReference type="EMBL" id="SQB32847.1"/>
    </source>
</evidence>
<dbReference type="Gene3D" id="3.40.50.1000">
    <property type="entry name" value="HAD superfamily/HAD-like"/>
    <property type="match status" value="1"/>
</dbReference>
<dbReference type="SUPFAM" id="SSF56784">
    <property type="entry name" value="HAD-like"/>
    <property type="match status" value="1"/>
</dbReference>
<dbReference type="InterPro" id="IPR050582">
    <property type="entry name" value="HAD-like_SerB"/>
</dbReference>
<sequence>MSGEKIKLAIFDVDFTLTSRETLIEFYYFLVKKKPSLLKNLAKSIKGGFLYLIRVYDAGKAKEEFISFIKGITEEEMKEIAKEFYEKRLKSILYSDAIATIKNFKKEGYKIYLISASAEFYLKELYNINEVDKIIGTRFEVRDGKYTGKIYGENCKGVEKVIRLKQYLKEEGIDVDFEKSYMFSDSLADLPLFRTVGNPYLINFKKEHENIKRLKWK</sequence>
<evidence type="ECO:0000313" key="6">
    <source>
        <dbReference type="Proteomes" id="UP000250223"/>
    </source>
</evidence>
<dbReference type="GO" id="GO:0016787">
    <property type="term" value="F:hydrolase activity"/>
    <property type="evidence" value="ECO:0007669"/>
    <property type="project" value="UniProtKB-KW"/>
</dbReference>
<dbReference type="Pfam" id="PF12710">
    <property type="entry name" value="HAD"/>
    <property type="match status" value="1"/>
</dbReference>
<dbReference type="InterPro" id="IPR006385">
    <property type="entry name" value="HAD_hydro_SerB1"/>
</dbReference>
<dbReference type="EMBL" id="UAWC01000001">
    <property type="protein sequence ID" value="SQB32847.1"/>
    <property type="molecule type" value="Genomic_DNA"/>
</dbReference>
<evidence type="ECO:0000256" key="3">
    <source>
        <dbReference type="ARBA" id="ARBA00022801"/>
    </source>
</evidence>
<organism evidence="5 6">
    <name type="scientific">Clostridium cochlearium</name>
    <dbReference type="NCBI Taxonomy" id="1494"/>
    <lineage>
        <taxon>Bacteria</taxon>
        <taxon>Bacillati</taxon>
        <taxon>Bacillota</taxon>
        <taxon>Clostridia</taxon>
        <taxon>Eubacteriales</taxon>
        <taxon>Clostridiaceae</taxon>
        <taxon>Clostridium</taxon>
    </lineage>
</organism>
<proteinExistence type="inferred from homology"/>
<keyword evidence="2" id="KW-0479">Metal-binding</keyword>
<keyword evidence="4" id="KW-0460">Magnesium</keyword>
<dbReference type="CDD" id="cd02612">
    <property type="entry name" value="HAD_PGPPase"/>
    <property type="match status" value="1"/>
</dbReference>
<dbReference type="AlphaFoldDB" id="A0A2X2W0N2"/>
<accession>A0A2X2W0N2</accession>
<dbReference type="Proteomes" id="UP000250223">
    <property type="component" value="Unassembled WGS sequence"/>
</dbReference>
<dbReference type="NCBIfam" id="TIGR01488">
    <property type="entry name" value="HAD-SF-IB"/>
    <property type="match status" value="1"/>
</dbReference>
<reference evidence="5 6" key="1">
    <citation type="submission" date="2018-06" db="EMBL/GenBank/DDBJ databases">
        <authorList>
            <consortium name="Pathogen Informatics"/>
            <person name="Doyle S."/>
        </authorList>
    </citation>
    <scope>NUCLEOTIDE SEQUENCE [LARGE SCALE GENOMIC DNA]</scope>
    <source>
        <strain evidence="5 6">NCTC13028</strain>
    </source>
</reference>
<dbReference type="EC" id="3.1.3.3" evidence="5"/>